<feature type="transmembrane region" description="Helical" evidence="5">
    <location>
        <begin position="29"/>
        <end position="48"/>
    </location>
</feature>
<dbReference type="InterPro" id="IPR001223">
    <property type="entry name" value="Glyco_hydro18_cat"/>
</dbReference>
<accession>A0AAN8V3U1</accession>
<gene>
    <name evidence="7" type="ORF">RJ641_011130</name>
</gene>
<evidence type="ECO:0000256" key="5">
    <source>
        <dbReference type="SAM" id="Phobius"/>
    </source>
</evidence>
<keyword evidence="1 3" id="KW-0378">Hydrolase</keyword>
<evidence type="ECO:0000256" key="4">
    <source>
        <dbReference type="RuleBase" id="RU004453"/>
    </source>
</evidence>
<comment type="similarity">
    <text evidence="4">Belongs to the glycosyl hydrolase 18 family.</text>
</comment>
<organism evidence="7 8">
    <name type="scientific">Dillenia turbinata</name>
    <dbReference type="NCBI Taxonomy" id="194707"/>
    <lineage>
        <taxon>Eukaryota</taxon>
        <taxon>Viridiplantae</taxon>
        <taxon>Streptophyta</taxon>
        <taxon>Embryophyta</taxon>
        <taxon>Tracheophyta</taxon>
        <taxon>Spermatophyta</taxon>
        <taxon>Magnoliopsida</taxon>
        <taxon>eudicotyledons</taxon>
        <taxon>Gunneridae</taxon>
        <taxon>Pentapetalae</taxon>
        <taxon>Dilleniales</taxon>
        <taxon>Dilleniaceae</taxon>
        <taxon>Dillenia</taxon>
    </lineage>
</organism>
<protein>
    <submittedName>
        <fullName evidence="7">Glycoside hydrolase family 18, catalytic domain</fullName>
    </submittedName>
</protein>
<dbReference type="PANTHER" id="PTHR46476:SF9">
    <property type="entry name" value="GH18 DOMAIN-CONTAINING PROTEIN"/>
    <property type="match status" value="1"/>
</dbReference>
<dbReference type="PANTHER" id="PTHR46476">
    <property type="entry name" value="CHITINASE 2-LIKE"/>
    <property type="match status" value="1"/>
</dbReference>
<dbReference type="Gene3D" id="3.20.20.80">
    <property type="entry name" value="Glycosidases"/>
    <property type="match status" value="1"/>
</dbReference>
<evidence type="ECO:0000259" key="6">
    <source>
        <dbReference type="PROSITE" id="PS51910"/>
    </source>
</evidence>
<evidence type="ECO:0000313" key="7">
    <source>
        <dbReference type="EMBL" id="KAK6922826.1"/>
    </source>
</evidence>
<keyword evidence="5" id="KW-0472">Membrane</keyword>
<keyword evidence="5" id="KW-0812">Transmembrane</keyword>
<comment type="caution">
    <text evidence="7">The sequence shown here is derived from an EMBL/GenBank/DDBJ whole genome shotgun (WGS) entry which is preliminary data.</text>
</comment>
<keyword evidence="2 3" id="KW-0326">Glycosidase</keyword>
<keyword evidence="5" id="KW-1133">Transmembrane helix</keyword>
<feature type="domain" description="GH18" evidence="6">
    <location>
        <begin position="208"/>
        <end position="478"/>
    </location>
</feature>
<dbReference type="Pfam" id="PF00704">
    <property type="entry name" value="Glyco_hydro_18"/>
    <property type="match status" value="1"/>
</dbReference>
<dbReference type="PROSITE" id="PS51910">
    <property type="entry name" value="GH18_2"/>
    <property type="match status" value="1"/>
</dbReference>
<dbReference type="GO" id="GO:0005975">
    <property type="term" value="P:carbohydrate metabolic process"/>
    <property type="evidence" value="ECO:0007669"/>
    <property type="project" value="InterPro"/>
</dbReference>
<dbReference type="AlphaFoldDB" id="A0AAN8V3U1"/>
<name>A0AAN8V3U1_9MAGN</name>
<evidence type="ECO:0000256" key="1">
    <source>
        <dbReference type="ARBA" id="ARBA00022801"/>
    </source>
</evidence>
<dbReference type="InterPro" id="IPR001579">
    <property type="entry name" value="Glyco_hydro_18_chit_AS"/>
</dbReference>
<dbReference type="GO" id="GO:0004553">
    <property type="term" value="F:hydrolase activity, hydrolyzing O-glycosyl compounds"/>
    <property type="evidence" value="ECO:0007669"/>
    <property type="project" value="InterPro"/>
</dbReference>
<evidence type="ECO:0000256" key="2">
    <source>
        <dbReference type="ARBA" id="ARBA00023295"/>
    </source>
</evidence>
<evidence type="ECO:0000313" key="8">
    <source>
        <dbReference type="Proteomes" id="UP001370490"/>
    </source>
</evidence>
<dbReference type="EMBL" id="JBAMMX010000018">
    <property type="protein sequence ID" value="KAK6922826.1"/>
    <property type="molecule type" value="Genomic_DNA"/>
</dbReference>
<dbReference type="Proteomes" id="UP001370490">
    <property type="component" value="Unassembled WGS sequence"/>
</dbReference>
<dbReference type="InterPro" id="IPR017853">
    <property type="entry name" value="GH"/>
</dbReference>
<sequence>MVNVRGTSPRFRNSTALKFHPKKLSPHTIAFYIIILFGFSVFLVFFFARNVLEDEHQPHFTVDSQFHQITDELWEAPGNYSLHQCVQPSSKYKGFSLKPGSLVSISPASLDRCRNQEIQFTIGSGHEWSIDEATLNSALLKGLVEVFDRLEEGKVKEDSTLTSLVRQMHKNRQGAPRKREGAPLGIKGRARSRMEESFYENPYPEYGKVMMEYIGATGVPVKFDSVPVEEGIDFHFLLSFAIDADSLGNPQNGTFAPYWASTLTPASVAKVKSRHPNVKVLASLSGWSLGDKVLRWYDPKDTHLWISNAFSSLQSIVDTYHLDGIDIDYENFPRHNSTFAYCIGELITYLKNQSVISTATIAPYYLTVKPYIELYNGYGNVIDYANHQFYTDKISTPQGYLEDFKLRIEQFNESKLLPAYEVNGRGIQGDAFFEALNLLESNGLEVNGVMIFSADASQPNGFYYEKKSQEFLLNSTSV</sequence>
<dbReference type="InterPro" id="IPR000677">
    <property type="entry name" value="Chitinase-like"/>
</dbReference>
<reference evidence="7 8" key="1">
    <citation type="submission" date="2023-12" db="EMBL/GenBank/DDBJ databases">
        <title>A high-quality genome assembly for Dillenia turbinata (Dilleniales).</title>
        <authorList>
            <person name="Chanderbali A."/>
        </authorList>
    </citation>
    <scope>NUCLEOTIDE SEQUENCE [LARGE SCALE GENOMIC DNA]</scope>
    <source>
        <strain evidence="7">LSX21</strain>
        <tissue evidence="7">Leaf</tissue>
    </source>
</reference>
<dbReference type="CDD" id="cd06544">
    <property type="entry name" value="GH18_narbonin"/>
    <property type="match status" value="1"/>
</dbReference>
<evidence type="ECO:0000256" key="3">
    <source>
        <dbReference type="RuleBase" id="RU000489"/>
    </source>
</evidence>
<dbReference type="SUPFAM" id="SSF51445">
    <property type="entry name" value="(Trans)glycosidases"/>
    <property type="match status" value="1"/>
</dbReference>
<keyword evidence="8" id="KW-1185">Reference proteome</keyword>
<dbReference type="PRINTS" id="PR00551">
    <property type="entry name" value="2SGLOBULIN"/>
</dbReference>
<proteinExistence type="inferred from homology"/>
<dbReference type="PROSITE" id="PS01095">
    <property type="entry name" value="GH18_1"/>
    <property type="match status" value="1"/>
</dbReference>